<keyword evidence="5" id="KW-0378">Hydrolase</keyword>
<evidence type="ECO:0000256" key="4">
    <source>
        <dbReference type="ARBA" id="ARBA00022786"/>
    </source>
</evidence>
<feature type="region of interest" description="Disordered" evidence="7">
    <location>
        <begin position="1"/>
        <end position="428"/>
    </location>
</feature>
<dbReference type="InterPro" id="IPR001394">
    <property type="entry name" value="Peptidase_C19_UCH"/>
</dbReference>
<feature type="domain" description="USP" evidence="8">
    <location>
        <begin position="481"/>
        <end position="887"/>
    </location>
</feature>
<protein>
    <recommendedName>
        <fullName evidence="2">ubiquitinyl hydrolase 1</fullName>
        <ecNumber evidence="2">3.4.19.12</ecNumber>
    </recommendedName>
</protein>
<evidence type="ECO:0000256" key="3">
    <source>
        <dbReference type="ARBA" id="ARBA00022670"/>
    </source>
</evidence>
<dbReference type="PROSITE" id="PS50235">
    <property type="entry name" value="USP_3"/>
    <property type="match status" value="1"/>
</dbReference>
<evidence type="ECO:0000256" key="7">
    <source>
        <dbReference type="SAM" id="MobiDB-lite"/>
    </source>
</evidence>
<feature type="compositionally biased region" description="Pro residues" evidence="7">
    <location>
        <begin position="166"/>
        <end position="187"/>
    </location>
</feature>
<dbReference type="Gene3D" id="3.90.70.10">
    <property type="entry name" value="Cysteine proteinases"/>
    <property type="match status" value="1"/>
</dbReference>
<evidence type="ECO:0000256" key="1">
    <source>
        <dbReference type="ARBA" id="ARBA00000707"/>
    </source>
</evidence>
<dbReference type="AlphaFoldDB" id="A0A0C9V336"/>
<dbReference type="GO" id="GO:0005634">
    <property type="term" value="C:nucleus"/>
    <property type="evidence" value="ECO:0007669"/>
    <property type="project" value="TreeGrafter"/>
</dbReference>
<reference evidence="9 10" key="1">
    <citation type="submission" date="2014-04" db="EMBL/GenBank/DDBJ databases">
        <title>Evolutionary Origins and Diversification of the Mycorrhizal Mutualists.</title>
        <authorList>
            <consortium name="DOE Joint Genome Institute"/>
            <consortium name="Mycorrhizal Genomics Consortium"/>
            <person name="Kohler A."/>
            <person name="Kuo A."/>
            <person name="Nagy L.G."/>
            <person name="Floudas D."/>
            <person name="Copeland A."/>
            <person name="Barry K.W."/>
            <person name="Cichocki N."/>
            <person name="Veneault-Fourrey C."/>
            <person name="LaButti K."/>
            <person name="Lindquist E.A."/>
            <person name="Lipzen A."/>
            <person name="Lundell T."/>
            <person name="Morin E."/>
            <person name="Murat C."/>
            <person name="Riley R."/>
            <person name="Ohm R."/>
            <person name="Sun H."/>
            <person name="Tunlid A."/>
            <person name="Henrissat B."/>
            <person name="Grigoriev I.V."/>
            <person name="Hibbett D.S."/>
            <person name="Martin F."/>
        </authorList>
    </citation>
    <scope>NUCLEOTIDE SEQUENCE [LARGE SCALE GENOMIC DNA]</scope>
    <source>
        <strain evidence="9 10">MD-312</strain>
    </source>
</reference>
<dbReference type="PANTHER" id="PTHR24006">
    <property type="entry name" value="UBIQUITIN CARBOXYL-TERMINAL HYDROLASE"/>
    <property type="match status" value="1"/>
</dbReference>
<feature type="compositionally biased region" description="Low complexity" evidence="7">
    <location>
        <begin position="94"/>
        <end position="103"/>
    </location>
</feature>
<evidence type="ECO:0000313" key="9">
    <source>
        <dbReference type="EMBL" id="KIJ59679.1"/>
    </source>
</evidence>
<feature type="compositionally biased region" description="Low complexity" evidence="7">
    <location>
        <begin position="383"/>
        <end position="400"/>
    </location>
</feature>
<dbReference type="HOGENOM" id="CLU_008279_7_2_1"/>
<comment type="catalytic activity">
    <reaction evidence="1">
        <text>Thiol-dependent hydrolysis of ester, thioester, amide, peptide and isopeptide bonds formed by the C-terminal Gly of ubiquitin (a 76-residue protein attached to proteins as an intracellular targeting signal).</text>
        <dbReference type="EC" id="3.4.19.12"/>
    </reaction>
</comment>
<dbReference type="EC" id="3.4.19.12" evidence="2"/>
<feature type="compositionally biased region" description="Low complexity" evidence="7">
    <location>
        <begin position="317"/>
        <end position="357"/>
    </location>
</feature>
<sequence length="893" mass="96837">MAASQPPYPHPGPSNYYQHHPPPPHFAYGSHSPAPPPGPGPYQYQYPLPPMNGHGHPIHAPSSPRISSQGRGYPPSRGGPSYQNFHHHAPPPHHYSYPQHSPHSPGPYPPAPPPQHPHHSKYPHPHAQPVPYSPNYAIHPSSPYASAWQPQQPLSPLPKQLSMLPPVSPGPLPSQPSQPEESIPPLPMDSASRPENEQSTYNDNTHEVSENSETPQSPPRTHIGSISTVSSASSPTSPSVSSPKTLTNRSPEYVIWSKRPSNPLVAPGIIISPRARPPDDIVQKALNLPSPPPSPEPTEDAARDQAPTPTPPDHVDVPSSAATETTPATSSAPNTSVPASPVSTNTSLSATGSSSRSKSVEPPQPERVTTPQAEEKALPVEQPSEPATTSETTAAATTPSIPAPKPAGPKPSWASLLRSDGATPSKPNALPTSSLVGFSIPASALSSASAAPAISPSKKPELLSLLTSGPSGQPSMKIRPRGLVNTGNMCFANAVLQVLMYCPPFWRLFHELGKFVDSPADGDVSNSKTPLVDATVRFLREFIPKEKPAPEGKGKGVDRAYKYGDEEEDVMDSFIPTYVYDALKEKKRFDHMRGGQQEDAEEFLGFYLDTLEEELLSISSSLSPKAENGHANSEAQNGNAIQEDGLWLEVGKRNRTAVTRTTRSTESPITRMFGGKFRSTLRVPHQRDSVMFEDWRSLRLDIQREQIHTIKDALAYISSPQSVQVTSVTRPGATLDATQLVQIDSLPPILILHLKRFLYDASAGGVAKVGKQVSFTPELEVGSDLLAPGKKIHSTRYKLFGGKYSQRPVMSVHSHCFLVLYHHGQSASGGHYTLDVLHPNIDMSPTKPREAWIRIDDELVSDVRPEDVFGTPERDDRCAYLLFYRRISGAART</sequence>
<dbReference type="SUPFAM" id="SSF54001">
    <property type="entry name" value="Cysteine proteinases"/>
    <property type="match status" value="1"/>
</dbReference>
<dbReference type="PANTHER" id="PTHR24006:SF687">
    <property type="entry name" value="UBIQUITIN CARBOXYL-TERMINAL HYDROLASE 10"/>
    <property type="match status" value="1"/>
</dbReference>
<feature type="compositionally biased region" description="Low complexity" evidence="7">
    <location>
        <begin position="225"/>
        <end position="243"/>
    </location>
</feature>
<gene>
    <name evidence="9" type="ORF">HYDPIDRAFT_177724</name>
</gene>
<evidence type="ECO:0000313" key="10">
    <source>
        <dbReference type="Proteomes" id="UP000053820"/>
    </source>
</evidence>
<keyword evidence="6" id="KW-0788">Thiol protease</keyword>
<evidence type="ECO:0000256" key="6">
    <source>
        <dbReference type="ARBA" id="ARBA00022807"/>
    </source>
</evidence>
<organism evidence="9 10">
    <name type="scientific">Hydnomerulius pinastri MD-312</name>
    <dbReference type="NCBI Taxonomy" id="994086"/>
    <lineage>
        <taxon>Eukaryota</taxon>
        <taxon>Fungi</taxon>
        <taxon>Dikarya</taxon>
        <taxon>Basidiomycota</taxon>
        <taxon>Agaricomycotina</taxon>
        <taxon>Agaricomycetes</taxon>
        <taxon>Agaricomycetidae</taxon>
        <taxon>Boletales</taxon>
        <taxon>Boletales incertae sedis</taxon>
        <taxon>Leucogyrophana</taxon>
    </lineage>
</organism>
<name>A0A0C9V336_9AGAM</name>
<dbReference type="Proteomes" id="UP000053820">
    <property type="component" value="Unassembled WGS sequence"/>
</dbReference>
<dbReference type="GO" id="GO:0004843">
    <property type="term" value="F:cysteine-type deubiquitinase activity"/>
    <property type="evidence" value="ECO:0007669"/>
    <property type="project" value="UniProtKB-EC"/>
</dbReference>
<dbReference type="PROSITE" id="PS00972">
    <property type="entry name" value="USP_1"/>
    <property type="match status" value="1"/>
</dbReference>
<dbReference type="InterPro" id="IPR038765">
    <property type="entry name" value="Papain-like_cys_pep_sf"/>
</dbReference>
<proteinExistence type="predicted"/>
<accession>A0A0C9V336</accession>
<keyword evidence="3" id="KW-0645">Protease</keyword>
<evidence type="ECO:0000256" key="5">
    <source>
        <dbReference type="ARBA" id="ARBA00022801"/>
    </source>
</evidence>
<feature type="compositionally biased region" description="Low complexity" evidence="7">
    <location>
        <begin position="67"/>
        <end position="83"/>
    </location>
</feature>
<evidence type="ECO:0000256" key="2">
    <source>
        <dbReference type="ARBA" id="ARBA00012759"/>
    </source>
</evidence>
<dbReference type="InterPro" id="IPR050164">
    <property type="entry name" value="Peptidase_C19"/>
</dbReference>
<feature type="compositionally biased region" description="Pro residues" evidence="7">
    <location>
        <begin position="104"/>
        <end position="115"/>
    </location>
</feature>
<dbReference type="InterPro" id="IPR018200">
    <property type="entry name" value="USP_CS"/>
</dbReference>
<dbReference type="GO" id="GO:0006508">
    <property type="term" value="P:proteolysis"/>
    <property type="evidence" value="ECO:0007669"/>
    <property type="project" value="UniProtKB-KW"/>
</dbReference>
<dbReference type="CDD" id="cd02257">
    <property type="entry name" value="Peptidase_C19"/>
    <property type="match status" value="1"/>
</dbReference>
<dbReference type="GO" id="GO:0016579">
    <property type="term" value="P:protein deubiquitination"/>
    <property type="evidence" value="ECO:0007669"/>
    <property type="project" value="InterPro"/>
</dbReference>
<feature type="compositionally biased region" description="Low complexity" evidence="7">
    <location>
        <begin position="149"/>
        <end position="165"/>
    </location>
</feature>
<dbReference type="Pfam" id="PF00443">
    <property type="entry name" value="UCH"/>
    <property type="match status" value="1"/>
</dbReference>
<dbReference type="OrthoDB" id="429671at2759"/>
<dbReference type="InterPro" id="IPR028889">
    <property type="entry name" value="USP"/>
</dbReference>
<feature type="compositionally biased region" description="Pro residues" evidence="7">
    <location>
        <begin position="1"/>
        <end position="12"/>
    </location>
</feature>
<keyword evidence="10" id="KW-1185">Reference proteome</keyword>
<dbReference type="EMBL" id="KN839882">
    <property type="protein sequence ID" value="KIJ59679.1"/>
    <property type="molecule type" value="Genomic_DNA"/>
</dbReference>
<keyword evidence="4" id="KW-0833">Ubl conjugation pathway</keyword>
<dbReference type="GO" id="GO:0005829">
    <property type="term" value="C:cytosol"/>
    <property type="evidence" value="ECO:0007669"/>
    <property type="project" value="TreeGrafter"/>
</dbReference>
<evidence type="ECO:0000259" key="8">
    <source>
        <dbReference type="PROSITE" id="PS50235"/>
    </source>
</evidence>